<gene>
    <name evidence="1" type="ORF">QAD02_023951</name>
</gene>
<dbReference type="Proteomes" id="UP001239111">
    <property type="component" value="Chromosome 1"/>
</dbReference>
<organism evidence="1 2">
    <name type="scientific">Eretmocerus hayati</name>
    <dbReference type="NCBI Taxonomy" id="131215"/>
    <lineage>
        <taxon>Eukaryota</taxon>
        <taxon>Metazoa</taxon>
        <taxon>Ecdysozoa</taxon>
        <taxon>Arthropoda</taxon>
        <taxon>Hexapoda</taxon>
        <taxon>Insecta</taxon>
        <taxon>Pterygota</taxon>
        <taxon>Neoptera</taxon>
        <taxon>Endopterygota</taxon>
        <taxon>Hymenoptera</taxon>
        <taxon>Apocrita</taxon>
        <taxon>Proctotrupomorpha</taxon>
        <taxon>Chalcidoidea</taxon>
        <taxon>Aphelinidae</taxon>
        <taxon>Aphelininae</taxon>
        <taxon>Eretmocerus</taxon>
    </lineage>
</organism>
<reference evidence="1" key="1">
    <citation type="submission" date="2023-04" db="EMBL/GenBank/DDBJ databases">
        <title>A chromosome-level genome assembly of the parasitoid wasp Eretmocerus hayati.</title>
        <authorList>
            <person name="Zhong Y."/>
            <person name="Liu S."/>
            <person name="Liu Y."/>
        </authorList>
    </citation>
    <scope>NUCLEOTIDE SEQUENCE</scope>
    <source>
        <strain evidence="1">ZJU_SS_LIU_2023</strain>
    </source>
</reference>
<evidence type="ECO:0000313" key="2">
    <source>
        <dbReference type="Proteomes" id="UP001239111"/>
    </source>
</evidence>
<evidence type="ECO:0000313" key="1">
    <source>
        <dbReference type="EMBL" id="KAJ8688156.1"/>
    </source>
</evidence>
<accession>A0ACC2PYY6</accession>
<sequence length="362" mass="41676">MVIESANLGNIVRNPLGPLLADELLPFVTESSVSLEDNKMDKFCGDSANGWDLVLYGDINEQEIACTLSKMLYNAMRKNDPQKIRIALEAGADVNNIDLKNDATSDREYLVRIAIELGFKVNKLIGNGKNGGNICTLLHIAAMKEEADMIVFLLERNADTNIPDSNGLIPLHYVIHQGHQPTLELLLSYSTNKIHMPLTTLLDLAIKMDRRNIIDCIVRQIALIESQGPFVDTDTYALIDQHLYIRDYFNVCKLELERFQESFVEGLFSYHDFFIDEELKRLARDELVIDNFTRCDLEEMFPNFGKIIIERFERQKRWVELEDRIADALSQLLGFDLQKRRKIYRRMMNYLGLEDLYNLSSV</sequence>
<comment type="caution">
    <text evidence="1">The sequence shown here is derived from an EMBL/GenBank/DDBJ whole genome shotgun (WGS) entry which is preliminary data.</text>
</comment>
<name>A0ACC2PYY6_9HYME</name>
<dbReference type="EMBL" id="CM056741">
    <property type="protein sequence ID" value="KAJ8688156.1"/>
    <property type="molecule type" value="Genomic_DNA"/>
</dbReference>
<keyword evidence="2" id="KW-1185">Reference proteome</keyword>
<proteinExistence type="predicted"/>
<protein>
    <submittedName>
        <fullName evidence="1">Uncharacterized protein</fullName>
    </submittedName>
</protein>